<dbReference type="GO" id="GO:0005975">
    <property type="term" value="P:carbohydrate metabolic process"/>
    <property type="evidence" value="ECO:0007669"/>
    <property type="project" value="InterPro"/>
</dbReference>
<dbReference type="SUPFAM" id="SSF75005">
    <property type="entry name" value="Arabinanase/levansucrase/invertase"/>
    <property type="match status" value="1"/>
</dbReference>
<dbReference type="Gene3D" id="2.115.10.20">
    <property type="entry name" value="Glycosyl hydrolase domain, family 43"/>
    <property type="match status" value="1"/>
</dbReference>
<feature type="active site" description="Proton donor" evidence="4">
    <location>
        <position position="186"/>
    </location>
</feature>
<evidence type="ECO:0000256" key="3">
    <source>
        <dbReference type="ARBA" id="ARBA00023295"/>
    </source>
</evidence>
<comment type="similarity">
    <text evidence="1 6">Belongs to the glycosyl hydrolase 43 family.</text>
</comment>
<keyword evidence="3 6" id="KW-0326">Glycosidase</keyword>
<evidence type="ECO:0000256" key="5">
    <source>
        <dbReference type="PIRSR" id="PIRSR606710-2"/>
    </source>
</evidence>
<dbReference type="AlphaFoldDB" id="A0A8J7U2V6"/>
<dbReference type="Pfam" id="PF04616">
    <property type="entry name" value="Glyco_hydro_43"/>
    <property type="match status" value="1"/>
</dbReference>
<dbReference type="RefSeq" id="WP_207859618.1">
    <property type="nucleotide sequence ID" value="NZ_JAFREP010000013.1"/>
</dbReference>
<proteinExistence type="inferred from homology"/>
<organism evidence="8 9">
    <name type="scientific">Acanthopleuribacter pedis</name>
    <dbReference type="NCBI Taxonomy" id="442870"/>
    <lineage>
        <taxon>Bacteria</taxon>
        <taxon>Pseudomonadati</taxon>
        <taxon>Acidobacteriota</taxon>
        <taxon>Holophagae</taxon>
        <taxon>Acanthopleuribacterales</taxon>
        <taxon>Acanthopleuribacteraceae</taxon>
        <taxon>Acanthopleuribacter</taxon>
    </lineage>
</organism>
<dbReference type="InterPro" id="IPR041542">
    <property type="entry name" value="GH43_C2"/>
</dbReference>
<evidence type="ECO:0000256" key="2">
    <source>
        <dbReference type="ARBA" id="ARBA00022801"/>
    </source>
</evidence>
<evidence type="ECO:0000256" key="1">
    <source>
        <dbReference type="ARBA" id="ARBA00009865"/>
    </source>
</evidence>
<evidence type="ECO:0000259" key="7">
    <source>
        <dbReference type="Pfam" id="PF17851"/>
    </source>
</evidence>
<feature type="active site" description="Proton acceptor" evidence="4">
    <location>
        <position position="15"/>
    </location>
</feature>
<dbReference type="GO" id="GO:0004553">
    <property type="term" value="F:hydrolase activity, hydrolyzing O-glycosyl compounds"/>
    <property type="evidence" value="ECO:0007669"/>
    <property type="project" value="InterPro"/>
</dbReference>
<evidence type="ECO:0000313" key="9">
    <source>
        <dbReference type="Proteomes" id="UP000664417"/>
    </source>
</evidence>
<gene>
    <name evidence="8" type="ORF">J3U88_14655</name>
</gene>
<name>A0A8J7U2V6_9BACT</name>
<protein>
    <submittedName>
        <fullName evidence="8">Glycoside hydrolase family 43 protein</fullName>
    </submittedName>
</protein>
<dbReference type="PANTHER" id="PTHR42812:SF12">
    <property type="entry name" value="BETA-XYLOSIDASE-RELATED"/>
    <property type="match status" value="1"/>
</dbReference>
<dbReference type="InterPro" id="IPR051795">
    <property type="entry name" value="Glycosyl_Hydrlase_43"/>
</dbReference>
<dbReference type="EMBL" id="JAFREP010000013">
    <property type="protein sequence ID" value="MBO1319713.1"/>
    <property type="molecule type" value="Genomic_DNA"/>
</dbReference>
<dbReference type="Pfam" id="PF17851">
    <property type="entry name" value="GH43_C2"/>
    <property type="match status" value="1"/>
</dbReference>
<feature type="site" description="Important for catalytic activity, responsible for pKa modulation of the active site Glu and correct orientation of both the proton donor and substrate" evidence="5">
    <location>
        <position position="128"/>
    </location>
</feature>
<evidence type="ECO:0000256" key="6">
    <source>
        <dbReference type="RuleBase" id="RU361187"/>
    </source>
</evidence>
<dbReference type="PANTHER" id="PTHR42812">
    <property type="entry name" value="BETA-XYLOSIDASE"/>
    <property type="match status" value="1"/>
</dbReference>
<keyword evidence="9" id="KW-1185">Reference proteome</keyword>
<dbReference type="InterPro" id="IPR006710">
    <property type="entry name" value="Glyco_hydro_43"/>
</dbReference>
<sequence length="530" mass="59877">MGLIQNPVLRGFQPDPSMIRVGSDYYIATSTFEWFPGVQIHHSRDLANWSLIARPLDRVSQLDMLGTPDSCGVWAPCLSYADGVFYLIYTNVRSFQGPWKDTPNYMVTSRSIKGPWSEPIYLNSSGFDPSLFHDEDGRKWLLNMVVDHRGGKFFGGIYLQEFDQEQQCLIGPVYHIFGGTELGCTEGPHLYRRDGMYYLVLAEGGTEYAHAVTVARSSRITGPYEVHPDNPVITALHEPNHPLQKTGHASFVADEDGTWYAAFLASRPIKPRGRCTLGRETALEQLDWGDDGWPRLACGGKLPRLEVEVPHPPKPFLKMPAERDDFNTFDLDPVWQSLRIPVNESWLSLSRRPGHLRLFGRESLSSLHRQSLIARRVTSHHIEAGCSMVFEPTSFQQMAGLVCYYNSLHYHYLYLSVDDQGRRLLNIASSDRDAVREPLGEGLIYPHDLPVYLKVVFKGASLRFFYGSSPQAWLPIGPELDGSILSDDYVCDAARKYQPAFTGAFVGLCCQDLSGQGQHADFDWFEYRAH</sequence>
<dbReference type="InterPro" id="IPR023296">
    <property type="entry name" value="Glyco_hydro_beta-prop_sf"/>
</dbReference>
<feature type="domain" description="Beta-xylosidase C-terminal Concanavalin A-like" evidence="7">
    <location>
        <begin position="323"/>
        <end position="528"/>
    </location>
</feature>
<dbReference type="SUPFAM" id="SSF49899">
    <property type="entry name" value="Concanavalin A-like lectins/glucanases"/>
    <property type="match status" value="1"/>
</dbReference>
<reference evidence="8" key="1">
    <citation type="submission" date="2021-03" db="EMBL/GenBank/DDBJ databases">
        <authorList>
            <person name="Wang G."/>
        </authorList>
    </citation>
    <scope>NUCLEOTIDE SEQUENCE</scope>
    <source>
        <strain evidence="8">KCTC 12899</strain>
    </source>
</reference>
<evidence type="ECO:0000256" key="4">
    <source>
        <dbReference type="PIRSR" id="PIRSR606710-1"/>
    </source>
</evidence>
<dbReference type="InterPro" id="IPR013320">
    <property type="entry name" value="ConA-like_dom_sf"/>
</dbReference>
<comment type="caution">
    <text evidence="8">The sequence shown here is derived from an EMBL/GenBank/DDBJ whole genome shotgun (WGS) entry which is preliminary data.</text>
</comment>
<evidence type="ECO:0000313" key="8">
    <source>
        <dbReference type="EMBL" id="MBO1319713.1"/>
    </source>
</evidence>
<dbReference type="Proteomes" id="UP000664417">
    <property type="component" value="Unassembled WGS sequence"/>
</dbReference>
<keyword evidence="2 6" id="KW-0378">Hydrolase</keyword>
<dbReference type="CDD" id="cd09000">
    <property type="entry name" value="GH43_SXA-like"/>
    <property type="match status" value="1"/>
</dbReference>
<accession>A0A8J7U2V6</accession>
<dbReference type="Gene3D" id="2.60.120.200">
    <property type="match status" value="1"/>
</dbReference>